<dbReference type="Proteomes" id="UP001320831">
    <property type="component" value="Unassembled WGS sequence"/>
</dbReference>
<proteinExistence type="predicted"/>
<feature type="compositionally biased region" description="Basic and acidic residues" evidence="1">
    <location>
        <begin position="89"/>
        <end position="103"/>
    </location>
</feature>
<dbReference type="RefSeq" id="WP_260905357.1">
    <property type="nucleotide sequence ID" value="NZ_JAOCZP010000006.1"/>
</dbReference>
<keyword evidence="3" id="KW-1185">Reference proteome</keyword>
<feature type="compositionally biased region" description="Basic and acidic residues" evidence="1">
    <location>
        <begin position="7"/>
        <end position="29"/>
    </location>
</feature>
<name>A0ABT2LT49_9HYPH</name>
<dbReference type="EMBL" id="JAOCZP010000006">
    <property type="protein sequence ID" value="MCT7377022.1"/>
    <property type="molecule type" value="Genomic_DNA"/>
</dbReference>
<feature type="compositionally biased region" description="Basic and acidic residues" evidence="1">
    <location>
        <begin position="39"/>
        <end position="63"/>
    </location>
</feature>
<evidence type="ECO:0000313" key="2">
    <source>
        <dbReference type="EMBL" id="MCT7377022.1"/>
    </source>
</evidence>
<accession>A0ABT2LT49</accession>
<evidence type="ECO:0008006" key="4">
    <source>
        <dbReference type="Google" id="ProtNLM"/>
    </source>
</evidence>
<organism evidence="2 3">
    <name type="scientific">Chelativorans salis</name>
    <dbReference type="NCBI Taxonomy" id="2978478"/>
    <lineage>
        <taxon>Bacteria</taxon>
        <taxon>Pseudomonadati</taxon>
        <taxon>Pseudomonadota</taxon>
        <taxon>Alphaproteobacteria</taxon>
        <taxon>Hyphomicrobiales</taxon>
        <taxon>Phyllobacteriaceae</taxon>
        <taxon>Chelativorans</taxon>
    </lineage>
</organism>
<evidence type="ECO:0000313" key="3">
    <source>
        <dbReference type="Proteomes" id="UP001320831"/>
    </source>
</evidence>
<feature type="region of interest" description="Disordered" evidence="1">
    <location>
        <begin position="1"/>
        <end position="103"/>
    </location>
</feature>
<protein>
    <recommendedName>
        <fullName evidence="4">Plasmid stabilization protein</fullName>
    </recommendedName>
</protein>
<reference evidence="2 3" key="1">
    <citation type="submission" date="2022-09" db="EMBL/GenBank/DDBJ databases">
        <title>Chelativorans salina sp. nov., a novel slightly halophilic bacterium isolated from a saline lake sediment enrichment.</title>
        <authorList>
            <person name="Gao L."/>
            <person name="Fang B.-Z."/>
            <person name="Li W.-J."/>
        </authorList>
    </citation>
    <scope>NUCLEOTIDE SEQUENCE [LARGE SCALE GENOMIC DNA]</scope>
    <source>
        <strain evidence="2 3">EGI FJ00035</strain>
    </source>
</reference>
<comment type="caution">
    <text evidence="2">The sequence shown here is derived from an EMBL/GenBank/DDBJ whole genome shotgun (WGS) entry which is preliminary data.</text>
</comment>
<evidence type="ECO:0000256" key="1">
    <source>
        <dbReference type="SAM" id="MobiDB-lite"/>
    </source>
</evidence>
<sequence>MAKKHTKAETDLRKTSGTETAHERAKAQPDTEDLTGPEEVWKDAETTPARDRKRASGGDRVADAGDVGGGQASPYGTEAQADALARQTKRADEPRGVEKPKRR</sequence>
<gene>
    <name evidence="2" type="ORF">N5A92_18545</name>
</gene>